<organism evidence="10 11">
    <name type="scientific">Desulfosalsimonas propionicica</name>
    <dbReference type="NCBI Taxonomy" id="332175"/>
    <lineage>
        <taxon>Bacteria</taxon>
        <taxon>Pseudomonadati</taxon>
        <taxon>Thermodesulfobacteriota</taxon>
        <taxon>Desulfobacteria</taxon>
        <taxon>Desulfobacterales</taxon>
        <taxon>Desulfosalsimonadaceae</taxon>
        <taxon>Desulfosalsimonas</taxon>
    </lineage>
</organism>
<evidence type="ECO:0000259" key="9">
    <source>
        <dbReference type="Pfam" id="PF00324"/>
    </source>
</evidence>
<feature type="transmembrane region" description="Helical" evidence="8">
    <location>
        <begin position="160"/>
        <end position="178"/>
    </location>
</feature>
<evidence type="ECO:0000313" key="11">
    <source>
        <dbReference type="Proteomes" id="UP000525298"/>
    </source>
</evidence>
<feature type="transmembrane region" description="Helical" evidence="8">
    <location>
        <begin position="198"/>
        <end position="220"/>
    </location>
</feature>
<feature type="transmembrane region" description="Helical" evidence="8">
    <location>
        <begin position="82"/>
        <end position="102"/>
    </location>
</feature>
<keyword evidence="6 8" id="KW-0472">Membrane</keyword>
<gene>
    <name evidence="10" type="ORF">HNR65_000482</name>
</gene>
<dbReference type="AlphaFoldDB" id="A0A7W0HJG7"/>
<evidence type="ECO:0000256" key="2">
    <source>
        <dbReference type="ARBA" id="ARBA00010593"/>
    </source>
</evidence>
<dbReference type="RefSeq" id="WP_181549835.1">
    <property type="nucleotide sequence ID" value="NZ_JACDUS010000001.1"/>
</dbReference>
<dbReference type="GO" id="GO:1990573">
    <property type="term" value="P:potassium ion import across plasma membrane"/>
    <property type="evidence" value="ECO:0007669"/>
    <property type="project" value="TreeGrafter"/>
</dbReference>
<feature type="compositionally biased region" description="Basic and acidic residues" evidence="7">
    <location>
        <begin position="866"/>
        <end position="879"/>
    </location>
</feature>
<feature type="domain" description="Amino acid permease/ SLC12A" evidence="9">
    <location>
        <begin position="20"/>
        <end position="465"/>
    </location>
</feature>
<dbReference type="GO" id="GO:0015379">
    <property type="term" value="F:potassium:chloride symporter activity"/>
    <property type="evidence" value="ECO:0007669"/>
    <property type="project" value="TreeGrafter"/>
</dbReference>
<feature type="transmembrane region" description="Helical" evidence="8">
    <location>
        <begin position="275"/>
        <end position="296"/>
    </location>
</feature>
<dbReference type="Gene3D" id="1.20.1740.10">
    <property type="entry name" value="Amino acid/polyamine transporter I"/>
    <property type="match status" value="1"/>
</dbReference>
<feature type="transmembrane region" description="Helical" evidence="8">
    <location>
        <begin position="134"/>
        <end position="153"/>
    </location>
</feature>
<feature type="transmembrane region" description="Helical" evidence="8">
    <location>
        <begin position="232"/>
        <end position="255"/>
    </location>
</feature>
<protein>
    <submittedName>
        <fullName evidence="10">Amino acid transporter</fullName>
    </submittedName>
</protein>
<feature type="transmembrane region" description="Helical" evidence="8">
    <location>
        <begin position="351"/>
        <end position="368"/>
    </location>
</feature>
<evidence type="ECO:0000256" key="4">
    <source>
        <dbReference type="ARBA" id="ARBA00022692"/>
    </source>
</evidence>
<dbReference type="Pfam" id="PF00324">
    <property type="entry name" value="AA_permease"/>
    <property type="match status" value="1"/>
</dbReference>
<comment type="subcellular location">
    <subcellularLocation>
        <location evidence="1">Membrane</location>
        <topology evidence="1">Multi-pass membrane protein</topology>
    </subcellularLocation>
</comment>
<keyword evidence="3" id="KW-0813">Transport</keyword>
<feature type="compositionally biased region" description="Basic and acidic residues" evidence="7">
    <location>
        <begin position="848"/>
        <end position="858"/>
    </location>
</feature>
<evidence type="ECO:0000256" key="8">
    <source>
        <dbReference type="SAM" id="Phobius"/>
    </source>
</evidence>
<dbReference type="InterPro" id="IPR004841">
    <property type="entry name" value="AA-permease/SLC12A_dom"/>
</dbReference>
<evidence type="ECO:0000256" key="7">
    <source>
        <dbReference type="SAM" id="MobiDB-lite"/>
    </source>
</evidence>
<keyword evidence="4 8" id="KW-0812">Transmembrane</keyword>
<dbReference type="FunFam" id="1.20.1740.10:FF:000013">
    <property type="entry name" value="Solute carrier family 12 member"/>
    <property type="match status" value="1"/>
</dbReference>
<evidence type="ECO:0000256" key="5">
    <source>
        <dbReference type="ARBA" id="ARBA00022989"/>
    </source>
</evidence>
<dbReference type="GO" id="GO:0006884">
    <property type="term" value="P:cell volume homeostasis"/>
    <property type="evidence" value="ECO:0007669"/>
    <property type="project" value="TreeGrafter"/>
</dbReference>
<keyword evidence="5 8" id="KW-1133">Transmembrane helix</keyword>
<dbReference type="PANTHER" id="PTHR11827:SF72">
    <property type="entry name" value="GH08340P"/>
    <property type="match status" value="1"/>
</dbReference>
<dbReference type="Proteomes" id="UP000525298">
    <property type="component" value="Unassembled WGS sequence"/>
</dbReference>
<feature type="transmembrane region" description="Helical" evidence="8">
    <location>
        <begin position="46"/>
        <end position="70"/>
    </location>
</feature>
<accession>A0A7W0HJG7</accession>
<name>A0A7W0HJG7_9BACT</name>
<evidence type="ECO:0000256" key="3">
    <source>
        <dbReference type="ARBA" id="ARBA00022448"/>
    </source>
</evidence>
<evidence type="ECO:0000313" key="10">
    <source>
        <dbReference type="EMBL" id="MBA2880175.1"/>
    </source>
</evidence>
<dbReference type="EMBL" id="JACDUS010000001">
    <property type="protein sequence ID" value="MBA2880175.1"/>
    <property type="molecule type" value="Genomic_DNA"/>
</dbReference>
<sequence>MSPPAAGDKKAGTLGTFSGVFTPSILTILGIILFLRLGYVVGSAGLIRALVIIALANLISVLTSLSLAAISTSLNVKGGGDYYLISRTLGLEFGGAIGIVLFLAQSVSIAFYSIGFGEVLAALLPFATRAHAQIIAAAAVVLLFVFAWLGADWAARLQSVIMVVLFAAILSFFVGGILRWDTAVLTQNLATPENGPPFWVIFAIFFPAVTGFTQGVSMSGDLKDPGKSLPNGTFAAVGLSIVIYLAAAVVFAGSLPGDILATDYNAMKRVAAIDALVLAGVISATLSSGMASFMGAPRILQSLSKDRIFPILLPFAKGSGPADNPRRAVLLSAAIAFATIALGNLNVVAPVVSMFFLISYGLLNYATFFEARAASPSFRPTFRLYDKHLSLAGGLACLGAMLAIDLTAGIVALAFLSAIYQYLTRTAGPARWADSRRSYRFQQIRNHLIRAAEDPEHPRNWRPALLIFSDDPDRRKPLLQMADWIQGDSGFASMVKILQTEGPEAEKQRQETEKQLLEDIRELEVDVFPLVLTGSNFRLTMETLIQAYGIGPLRANTMITNWLDMSQSSPSAHRTKRFGLYLQAAFARGCNILLFSAEKTQWERLLKIPPEKRRMDVWWRGDATSRLMILFAHMIRQNPGWEKSKIRVLDVSEDALATGKTVSDIHETLTEIRIEAEPEIVARADSDAVAAYSKDASIVFLPFQLRQQQPVDLFDSPLSDLLSRLPVSAAMLAAKDIDLAAEPEAGTAGDIAAVLDRLTDIRKKGKAAEQEAQEASSAAEEKMDAWRRAIESGDDPENIRQFYNDSVEAKNRAVESGRKAAKLAAVCEHLTETAQRLGADMSEETEDRPDAKKTRDVPGDPSTPKAGDKKDADQKDRKN</sequence>
<proteinExistence type="inferred from homology"/>
<dbReference type="GO" id="GO:0055075">
    <property type="term" value="P:potassium ion homeostasis"/>
    <property type="evidence" value="ECO:0007669"/>
    <property type="project" value="TreeGrafter"/>
</dbReference>
<feature type="region of interest" description="Disordered" evidence="7">
    <location>
        <begin position="834"/>
        <end position="879"/>
    </location>
</feature>
<comment type="caution">
    <text evidence="10">The sequence shown here is derived from an EMBL/GenBank/DDBJ whole genome shotgun (WGS) entry which is preliminary data.</text>
</comment>
<evidence type="ECO:0000256" key="6">
    <source>
        <dbReference type="ARBA" id="ARBA00023136"/>
    </source>
</evidence>
<feature type="transmembrane region" description="Helical" evidence="8">
    <location>
        <begin position="389"/>
        <end position="416"/>
    </location>
</feature>
<reference evidence="10 11" key="1">
    <citation type="submission" date="2020-07" db="EMBL/GenBank/DDBJ databases">
        <title>Genomic Encyclopedia of Type Strains, Phase IV (KMG-IV): sequencing the most valuable type-strain genomes for metagenomic binning, comparative biology and taxonomic classification.</title>
        <authorList>
            <person name="Goeker M."/>
        </authorList>
    </citation>
    <scope>NUCLEOTIDE SEQUENCE [LARGE SCALE GENOMIC DNA]</scope>
    <source>
        <strain evidence="10 11">DSM 17721</strain>
    </source>
</reference>
<feature type="transmembrane region" description="Helical" evidence="8">
    <location>
        <begin position="20"/>
        <end position="39"/>
    </location>
</feature>
<dbReference type="GO" id="GO:0055064">
    <property type="term" value="P:chloride ion homeostasis"/>
    <property type="evidence" value="ECO:0007669"/>
    <property type="project" value="TreeGrafter"/>
</dbReference>
<comment type="similarity">
    <text evidence="2">Belongs to the SLC12A transporter family.</text>
</comment>
<dbReference type="PANTHER" id="PTHR11827">
    <property type="entry name" value="SOLUTE CARRIER FAMILY 12, CATION COTRANSPORTERS"/>
    <property type="match status" value="1"/>
</dbReference>
<dbReference type="GO" id="GO:0016020">
    <property type="term" value="C:membrane"/>
    <property type="evidence" value="ECO:0007669"/>
    <property type="project" value="UniProtKB-SubCell"/>
</dbReference>
<evidence type="ECO:0000256" key="1">
    <source>
        <dbReference type="ARBA" id="ARBA00004141"/>
    </source>
</evidence>
<dbReference type="InterPro" id="IPR004842">
    <property type="entry name" value="SLC12A_fam"/>
</dbReference>
<keyword evidence="11" id="KW-1185">Reference proteome</keyword>